<accession>V5I8Z1</accession>
<evidence type="ECO:0000256" key="3">
    <source>
        <dbReference type="ARBA" id="ARBA00012646"/>
    </source>
</evidence>
<dbReference type="AlphaFoldDB" id="V5I8Z1"/>
<feature type="chain" id="PRO_5004736643" description="acid phosphatase" evidence="8">
    <location>
        <begin position="20"/>
        <end position="374"/>
    </location>
</feature>
<keyword evidence="5" id="KW-0378">Hydrolase</keyword>
<dbReference type="InterPro" id="IPR050645">
    <property type="entry name" value="Histidine_acid_phosphatase"/>
</dbReference>
<sequence>MRAHLGVIFLILGLHHSYGLLVKNLKDDMDELVAVTVLYRDGARSPSKSFPNDPYYDLSYFPMGFGQLTQYGRTQQYELGQWLRSRYSTFLGEDYHVDDIYVRSTDTDRTLMSALANLAGLYPPKGDQLWNKDILWQPIPVHTLPTNEDQVLYMERPCPKFNRLYDQVTKNHFFQSMNEEFADFYEQLSNLTGWNITDVSYIYQLHQVLDIYANYDKSYLPSWASDLDQAKLDYLAGLSFISWTFTDELKRLGDGPFFDNLFSGFDKVLDETQQAPKLLMLSGHESTIGSVLNGMGLFDYKVPDFASTLIWEVKKSSEGEHYVNMFYKRHGIEVVDQLKLFECDYNCKYETFKSILNPITVDLATWDKECAETD</sequence>
<organism evidence="9">
    <name type="scientific">Anoplophora glabripennis</name>
    <name type="common">Asian longhorn beetle</name>
    <name type="synonym">Anoplophora nobilis</name>
    <dbReference type="NCBI Taxonomy" id="217634"/>
    <lineage>
        <taxon>Eukaryota</taxon>
        <taxon>Metazoa</taxon>
        <taxon>Ecdysozoa</taxon>
        <taxon>Arthropoda</taxon>
        <taxon>Hexapoda</taxon>
        <taxon>Insecta</taxon>
        <taxon>Pterygota</taxon>
        <taxon>Neoptera</taxon>
        <taxon>Endopterygota</taxon>
        <taxon>Coleoptera</taxon>
        <taxon>Polyphaga</taxon>
        <taxon>Cucujiformia</taxon>
        <taxon>Chrysomeloidea</taxon>
        <taxon>Cerambycidae</taxon>
        <taxon>Lamiinae</taxon>
        <taxon>Lamiini</taxon>
        <taxon>Anoplophora</taxon>
    </lineage>
</organism>
<dbReference type="InterPro" id="IPR000560">
    <property type="entry name" value="His_Pase_clade-2"/>
</dbReference>
<dbReference type="EC" id="3.1.3.2" evidence="3"/>
<dbReference type="Gene3D" id="3.40.50.1240">
    <property type="entry name" value="Phosphoglycerate mutase-like"/>
    <property type="match status" value="1"/>
</dbReference>
<evidence type="ECO:0000256" key="7">
    <source>
        <dbReference type="ARBA" id="ARBA00023180"/>
    </source>
</evidence>
<comment type="catalytic activity">
    <reaction evidence="1">
        <text>a phosphate monoester + H2O = an alcohol + phosphate</text>
        <dbReference type="Rhea" id="RHEA:15017"/>
        <dbReference type="ChEBI" id="CHEBI:15377"/>
        <dbReference type="ChEBI" id="CHEBI:30879"/>
        <dbReference type="ChEBI" id="CHEBI:43474"/>
        <dbReference type="ChEBI" id="CHEBI:67140"/>
        <dbReference type="EC" id="3.1.3.2"/>
    </reaction>
</comment>
<feature type="signal peptide" evidence="8">
    <location>
        <begin position="1"/>
        <end position="19"/>
    </location>
</feature>
<name>V5I8Z1_ANOGL</name>
<keyword evidence="7" id="KW-0325">Glycoprotein</keyword>
<dbReference type="InterPro" id="IPR029033">
    <property type="entry name" value="His_PPase_superfam"/>
</dbReference>
<evidence type="ECO:0000313" key="9">
    <source>
        <dbReference type="EMBL" id="JAB64621.1"/>
    </source>
</evidence>
<dbReference type="EMBL" id="GALX01003845">
    <property type="protein sequence ID" value="JAB64621.1"/>
    <property type="molecule type" value="Transcribed_RNA"/>
</dbReference>
<comment type="similarity">
    <text evidence="2">Belongs to the histidine acid phosphatase family.</text>
</comment>
<evidence type="ECO:0000256" key="6">
    <source>
        <dbReference type="ARBA" id="ARBA00023157"/>
    </source>
</evidence>
<keyword evidence="6" id="KW-1015">Disulfide bond</keyword>
<proteinExistence type="inferred from homology"/>
<dbReference type="Pfam" id="PF00328">
    <property type="entry name" value="His_Phos_2"/>
    <property type="match status" value="1"/>
</dbReference>
<keyword evidence="4 8" id="KW-0732">Signal</keyword>
<reference evidence="9" key="1">
    <citation type="submission" date="2013-07" db="EMBL/GenBank/DDBJ databases">
        <title>Midgut Transcriptome Profiling of Anoplphora glabripennis, a Lignocellulose Degrading, Wood-Boring Cerambycid.</title>
        <authorList>
            <person name="Scully E.D."/>
            <person name="Hoover K."/>
            <person name="Carlson J.E."/>
            <person name="Tien M."/>
            <person name="Geib S.M."/>
        </authorList>
    </citation>
    <scope>NUCLEOTIDE SEQUENCE</scope>
</reference>
<dbReference type="CDD" id="cd07061">
    <property type="entry name" value="HP_HAP_like"/>
    <property type="match status" value="1"/>
</dbReference>
<evidence type="ECO:0000256" key="5">
    <source>
        <dbReference type="ARBA" id="ARBA00022801"/>
    </source>
</evidence>
<dbReference type="PANTHER" id="PTHR11567">
    <property type="entry name" value="ACID PHOSPHATASE-RELATED"/>
    <property type="match status" value="1"/>
</dbReference>
<evidence type="ECO:0000256" key="1">
    <source>
        <dbReference type="ARBA" id="ARBA00000032"/>
    </source>
</evidence>
<gene>
    <name evidence="9" type="primary">PPAT</name>
</gene>
<evidence type="ECO:0000256" key="8">
    <source>
        <dbReference type="SAM" id="SignalP"/>
    </source>
</evidence>
<dbReference type="PANTHER" id="PTHR11567:SF211">
    <property type="entry name" value="PROSTATIC ACID PHOSPHATASE"/>
    <property type="match status" value="1"/>
</dbReference>
<protein>
    <recommendedName>
        <fullName evidence="3">acid phosphatase</fullName>
        <ecNumber evidence="3">3.1.3.2</ecNumber>
    </recommendedName>
</protein>
<dbReference type="GO" id="GO:0003993">
    <property type="term" value="F:acid phosphatase activity"/>
    <property type="evidence" value="ECO:0007669"/>
    <property type="project" value="UniProtKB-EC"/>
</dbReference>
<evidence type="ECO:0000256" key="4">
    <source>
        <dbReference type="ARBA" id="ARBA00022729"/>
    </source>
</evidence>
<evidence type="ECO:0000256" key="2">
    <source>
        <dbReference type="ARBA" id="ARBA00005375"/>
    </source>
</evidence>
<dbReference type="SUPFAM" id="SSF53254">
    <property type="entry name" value="Phosphoglycerate mutase-like"/>
    <property type="match status" value="1"/>
</dbReference>